<feature type="compositionally biased region" description="Low complexity" evidence="1">
    <location>
        <begin position="14"/>
        <end position="29"/>
    </location>
</feature>
<evidence type="ECO:0000256" key="1">
    <source>
        <dbReference type="SAM" id="MobiDB-lite"/>
    </source>
</evidence>
<feature type="compositionally biased region" description="Basic and acidic residues" evidence="1">
    <location>
        <begin position="39"/>
        <end position="57"/>
    </location>
</feature>
<evidence type="ECO:0000313" key="3">
    <source>
        <dbReference type="Proteomes" id="UP000299102"/>
    </source>
</evidence>
<comment type="caution">
    <text evidence="2">The sequence shown here is derived from an EMBL/GenBank/DDBJ whole genome shotgun (WGS) entry which is preliminary data.</text>
</comment>
<proteinExistence type="predicted"/>
<protein>
    <submittedName>
        <fullName evidence="2">Uncharacterized protein</fullName>
    </submittedName>
</protein>
<keyword evidence="3" id="KW-1185">Reference proteome</keyword>
<reference evidence="2 3" key="1">
    <citation type="journal article" date="2019" name="Commun. Biol.">
        <title>The bagworm genome reveals a unique fibroin gene that provides high tensile strength.</title>
        <authorList>
            <person name="Kono N."/>
            <person name="Nakamura H."/>
            <person name="Ohtoshi R."/>
            <person name="Tomita M."/>
            <person name="Numata K."/>
            <person name="Arakawa K."/>
        </authorList>
    </citation>
    <scope>NUCLEOTIDE SEQUENCE [LARGE SCALE GENOMIC DNA]</scope>
</reference>
<accession>A0A4C1XTP0</accession>
<dbReference type="EMBL" id="BGZK01000932">
    <property type="protein sequence ID" value="GBP65549.1"/>
    <property type="molecule type" value="Genomic_DNA"/>
</dbReference>
<feature type="region of interest" description="Disordered" evidence="1">
    <location>
        <begin position="1"/>
        <end position="67"/>
    </location>
</feature>
<dbReference type="AlphaFoldDB" id="A0A4C1XTP0"/>
<feature type="compositionally biased region" description="Polar residues" evidence="1">
    <location>
        <begin position="1"/>
        <end position="13"/>
    </location>
</feature>
<dbReference type="Proteomes" id="UP000299102">
    <property type="component" value="Unassembled WGS sequence"/>
</dbReference>
<evidence type="ECO:0000313" key="2">
    <source>
        <dbReference type="EMBL" id="GBP65549.1"/>
    </source>
</evidence>
<sequence>MTHSLPPSSAAEPTQTLTTATTSTQVVDSAPPPHPPPTRRGELKPRTPPRPPRESARCGHQMPFPFLPMTGQTAAPFGENIQMVMSFLRTVKSYEISEFARDLRS</sequence>
<name>A0A4C1XTP0_EUMVA</name>
<gene>
    <name evidence="2" type="ORF">EVAR_87525_1</name>
</gene>
<organism evidence="2 3">
    <name type="scientific">Eumeta variegata</name>
    <name type="common">Bagworm moth</name>
    <name type="synonym">Eumeta japonica</name>
    <dbReference type="NCBI Taxonomy" id="151549"/>
    <lineage>
        <taxon>Eukaryota</taxon>
        <taxon>Metazoa</taxon>
        <taxon>Ecdysozoa</taxon>
        <taxon>Arthropoda</taxon>
        <taxon>Hexapoda</taxon>
        <taxon>Insecta</taxon>
        <taxon>Pterygota</taxon>
        <taxon>Neoptera</taxon>
        <taxon>Endopterygota</taxon>
        <taxon>Lepidoptera</taxon>
        <taxon>Glossata</taxon>
        <taxon>Ditrysia</taxon>
        <taxon>Tineoidea</taxon>
        <taxon>Psychidae</taxon>
        <taxon>Oiketicinae</taxon>
        <taxon>Eumeta</taxon>
    </lineage>
</organism>